<accession>A0ABD2I7P7</accession>
<keyword evidence="1" id="KW-0472">Membrane</keyword>
<keyword evidence="2" id="KW-0732">Signal</keyword>
<reference evidence="3 4" key="1">
    <citation type="submission" date="2024-10" db="EMBL/GenBank/DDBJ databases">
        <authorList>
            <person name="Kim D."/>
        </authorList>
    </citation>
    <scope>NUCLEOTIDE SEQUENCE [LARGE SCALE GENOMIC DNA]</scope>
    <source>
        <strain evidence="3">BH-2024</strain>
    </source>
</reference>
<dbReference type="Pfam" id="PF17175">
    <property type="entry name" value="MOLO1"/>
    <property type="match status" value="1"/>
</dbReference>
<evidence type="ECO:0000313" key="4">
    <source>
        <dbReference type="Proteomes" id="UP001620626"/>
    </source>
</evidence>
<feature type="transmembrane region" description="Helical" evidence="1">
    <location>
        <begin position="215"/>
        <end position="238"/>
    </location>
</feature>
<keyword evidence="1" id="KW-1133">Transmembrane helix</keyword>
<gene>
    <name evidence="3" type="ORF">niasHT_039536</name>
</gene>
<evidence type="ECO:0000313" key="3">
    <source>
        <dbReference type="EMBL" id="KAL3073982.1"/>
    </source>
</evidence>
<keyword evidence="1" id="KW-0812">Transmembrane</keyword>
<dbReference type="InterPro" id="IPR033438">
    <property type="entry name" value="MOLO1"/>
</dbReference>
<evidence type="ECO:0000256" key="2">
    <source>
        <dbReference type="SAM" id="SignalP"/>
    </source>
</evidence>
<protein>
    <submittedName>
        <fullName evidence="3">Uncharacterized protein</fullName>
    </submittedName>
</protein>
<keyword evidence="4" id="KW-1185">Reference proteome</keyword>
<proteinExistence type="predicted"/>
<sequence>MPSFFVIFSFSLLFILCHHCSFAAFLITNYPNPLNNASLWKCGISSPGPLCDPDSLLNETARHEALELFKQFQDQTDIDDNGDGSCKGKGVIVGLALTKQPIIARNARINVTDDLMKNIWQLDNRCNKALMLTLSVQPTPVVRFTRYMTTPVFDDELHHLIWTEMHWLRDRNYIMWVRLVLDGLRALIVDRHNTLGIGPAQQLAAANKKCASHGFVIFSAFIAVLCSIVGTMCAPLLWHKFCERFGPIVGKPSLPFPMVRFNNERDIGPYTTTNNGHQQQQQQ</sequence>
<dbReference type="PANTHER" id="PTHR33748:SF5">
    <property type="entry name" value="GROUND-LIKE DOMAIN-CONTAINING PROTEIN"/>
    <property type="match status" value="1"/>
</dbReference>
<dbReference type="PANTHER" id="PTHR33748">
    <property type="entry name" value="PROTEIN CBG04600"/>
    <property type="match status" value="1"/>
</dbReference>
<dbReference type="AlphaFoldDB" id="A0ABD2I7P7"/>
<organism evidence="3 4">
    <name type="scientific">Heterodera trifolii</name>
    <dbReference type="NCBI Taxonomy" id="157864"/>
    <lineage>
        <taxon>Eukaryota</taxon>
        <taxon>Metazoa</taxon>
        <taxon>Ecdysozoa</taxon>
        <taxon>Nematoda</taxon>
        <taxon>Chromadorea</taxon>
        <taxon>Rhabditida</taxon>
        <taxon>Tylenchina</taxon>
        <taxon>Tylenchomorpha</taxon>
        <taxon>Tylenchoidea</taxon>
        <taxon>Heteroderidae</taxon>
        <taxon>Heteroderinae</taxon>
        <taxon>Heterodera</taxon>
    </lineage>
</organism>
<feature type="signal peptide" evidence="2">
    <location>
        <begin position="1"/>
        <end position="23"/>
    </location>
</feature>
<dbReference type="EMBL" id="JBICBT010001303">
    <property type="protein sequence ID" value="KAL3073982.1"/>
    <property type="molecule type" value="Genomic_DNA"/>
</dbReference>
<comment type="caution">
    <text evidence="3">The sequence shown here is derived from an EMBL/GenBank/DDBJ whole genome shotgun (WGS) entry which is preliminary data.</text>
</comment>
<dbReference type="Proteomes" id="UP001620626">
    <property type="component" value="Unassembled WGS sequence"/>
</dbReference>
<name>A0ABD2I7P7_9BILA</name>
<evidence type="ECO:0000256" key="1">
    <source>
        <dbReference type="SAM" id="Phobius"/>
    </source>
</evidence>
<feature type="chain" id="PRO_5044839615" evidence="2">
    <location>
        <begin position="24"/>
        <end position="283"/>
    </location>
</feature>